<name>A0AA35ZVJ5_LACSI</name>
<accession>A0AA35ZVJ5</accession>
<dbReference type="GO" id="GO:0016020">
    <property type="term" value="C:membrane"/>
    <property type="evidence" value="ECO:0007669"/>
    <property type="project" value="TreeGrafter"/>
</dbReference>
<reference evidence="1" key="1">
    <citation type="submission" date="2023-04" db="EMBL/GenBank/DDBJ databases">
        <authorList>
            <person name="Vijverberg K."/>
            <person name="Xiong W."/>
            <person name="Schranz E."/>
        </authorList>
    </citation>
    <scope>NUCLEOTIDE SEQUENCE</scope>
</reference>
<dbReference type="EMBL" id="OX465084">
    <property type="protein sequence ID" value="CAI9299104.1"/>
    <property type="molecule type" value="Genomic_DNA"/>
</dbReference>
<evidence type="ECO:0000313" key="1">
    <source>
        <dbReference type="EMBL" id="CAI9299104.1"/>
    </source>
</evidence>
<organism evidence="1 2">
    <name type="scientific">Lactuca saligna</name>
    <name type="common">Willowleaf lettuce</name>
    <dbReference type="NCBI Taxonomy" id="75948"/>
    <lineage>
        <taxon>Eukaryota</taxon>
        <taxon>Viridiplantae</taxon>
        <taxon>Streptophyta</taxon>
        <taxon>Embryophyta</taxon>
        <taxon>Tracheophyta</taxon>
        <taxon>Spermatophyta</taxon>
        <taxon>Magnoliopsida</taxon>
        <taxon>eudicotyledons</taxon>
        <taxon>Gunneridae</taxon>
        <taxon>Pentapetalae</taxon>
        <taxon>asterids</taxon>
        <taxon>campanulids</taxon>
        <taxon>Asterales</taxon>
        <taxon>Asteraceae</taxon>
        <taxon>Cichorioideae</taxon>
        <taxon>Cichorieae</taxon>
        <taxon>Lactucinae</taxon>
        <taxon>Lactuca</taxon>
    </lineage>
</organism>
<dbReference type="SUPFAM" id="SSF48403">
    <property type="entry name" value="Ankyrin repeat"/>
    <property type="match status" value="1"/>
</dbReference>
<dbReference type="Gene3D" id="1.25.40.20">
    <property type="entry name" value="Ankyrin repeat-containing domain"/>
    <property type="match status" value="1"/>
</dbReference>
<dbReference type="PANTHER" id="PTHR24177:SF472">
    <property type="entry name" value="PGG DOMAIN-CONTAINING PROTEIN"/>
    <property type="match status" value="1"/>
</dbReference>
<gene>
    <name evidence="1" type="ORF">LSALG_LOCUS37829</name>
</gene>
<keyword evidence="2" id="KW-1185">Reference proteome</keyword>
<sequence length="120" mass="14253">MGNTEFIAVLIQHYLELLWKKNDDEQTIFHVAVTYCDEGICNLLHEIGSMKDMITPLKDKEGNNMLHLVRETEINRLQDVSEVFQMQYGLLWFKEVEVNDGAHRRIYSLQMRSGWWLRHS</sequence>
<dbReference type="Proteomes" id="UP001177003">
    <property type="component" value="Chromosome 8"/>
</dbReference>
<dbReference type="InterPro" id="IPR036770">
    <property type="entry name" value="Ankyrin_rpt-contain_sf"/>
</dbReference>
<proteinExistence type="predicted"/>
<protein>
    <submittedName>
        <fullName evidence="1">Uncharacterized protein</fullName>
    </submittedName>
</protein>
<dbReference type="PANTHER" id="PTHR24177">
    <property type="entry name" value="CASKIN"/>
    <property type="match status" value="1"/>
</dbReference>
<evidence type="ECO:0000313" key="2">
    <source>
        <dbReference type="Proteomes" id="UP001177003"/>
    </source>
</evidence>
<dbReference type="AlphaFoldDB" id="A0AA35ZVJ5"/>